<dbReference type="InterPro" id="IPR050222">
    <property type="entry name" value="MATE_MdtK"/>
</dbReference>
<dbReference type="STRING" id="756272.Plabr_2370"/>
<dbReference type="KEGG" id="pbs:Plabr_2370"/>
<feature type="transmembrane region" description="Helical" evidence="10">
    <location>
        <begin position="166"/>
        <end position="189"/>
    </location>
</feature>
<keyword evidence="5 10" id="KW-0812">Transmembrane</keyword>
<evidence type="ECO:0000256" key="9">
    <source>
        <dbReference type="ARBA" id="ARBA00031636"/>
    </source>
</evidence>
<accession>F0SMW7</accession>
<evidence type="ECO:0000256" key="10">
    <source>
        <dbReference type="SAM" id="Phobius"/>
    </source>
</evidence>
<keyword evidence="12" id="KW-1185">Reference proteome</keyword>
<feature type="transmembrane region" description="Helical" evidence="10">
    <location>
        <begin position="20"/>
        <end position="40"/>
    </location>
</feature>
<keyword evidence="6 10" id="KW-1133">Transmembrane helix</keyword>
<evidence type="ECO:0000256" key="4">
    <source>
        <dbReference type="ARBA" id="ARBA00022475"/>
    </source>
</evidence>
<feature type="transmembrane region" description="Helical" evidence="10">
    <location>
        <begin position="367"/>
        <end position="391"/>
    </location>
</feature>
<dbReference type="InterPro" id="IPR002528">
    <property type="entry name" value="MATE_fam"/>
</dbReference>
<evidence type="ECO:0000256" key="1">
    <source>
        <dbReference type="ARBA" id="ARBA00004651"/>
    </source>
</evidence>
<dbReference type="AlphaFoldDB" id="F0SMW7"/>
<name>F0SMW7_RUBBR</name>
<evidence type="ECO:0000256" key="2">
    <source>
        <dbReference type="ARBA" id="ARBA00022448"/>
    </source>
</evidence>
<evidence type="ECO:0000313" key="12">
    <source>
        <dbReference type="Proteomes" id="UP000006860"/>
    </source>
</evidence>
<feature type="transmembrane region" description="Helical" evidence="10">
    <location>
        <begin position="326"/>
        <end position="347"/>
    </location>
</feature>
<dbReference type="PIRSF" id="PIRSF006603">
    <property type="entry name" value="DinF"/>
    <property type="match status" value="1"/>
</dbReference>
<organism evidence="11 12">
    <name type="scientific">Rubinisphaera brasiliensis (strain ATCC 49424 / DSM 5305 / JCM 21570 / IAM 15109 / NBRC 103401 / IFAM 1448)</name>
    <name type="common">Planctomyces brasiliensis</name>
    <dbReference type="NCBI Taxonomy" id="756272"/>
    <lineage>
        <taxon>Bacteria</taxon>
        <taxon>Pseudomonadati</taxon>
        <taxon>Planctomycetota</taxon>
        <taxon>Planctomycetia</taxon>
        <taxon>Planctomycetales</taxon>
        <taxon>Planctomycetaceae</taxon>
        <taxon>Rubinisphaera</taxon>
    </lineage>
</organism>
<evidence type="ECO:0000256" key="5">
    <source>
        <dbReference type="ARBA" id="ARBA00022692"/>
    </source>
</evidence>
<protein>
    <recommendedName>
        <fullName evidence="9">Multidrug-efflux transporter</fullName>
    </recommendedName>
</protein>
<feature type="transmembrane region" description="Helical" evidence="10">
    <location>
        <begin position="257"/>
        <end position="279"/>
    </location>
</feature>
<feature type="transmembrane region" description="Helical" evidence="10">
    <location>
        <begin position="425"/>
        <end position="447"/>
    </location>
</feature>
<gene>
    <name evidence="11" type="ordered locus">Plabr_2370</name>
</gene>
<proteinExistence type="predicted"/>
<dbReference type="GO" id="GO:0015297">
    <property type="term" value="F:antiporter activity"/>
    <property type="evidence" value="ECO:0007669"/>
    <property type="project" value="UniProtKB-KW"/>
</dbReference>
<sequence length="479" mass="51449">MPRPTRFLESRHTPGSLSELLMVALPLMVSFGSQSLMQFVDRVFLTWHSEAALAATMPAGLLCWTIMSLALGVANYTGTFVAQYEGAGRKERVAVVIWQAVFLSLLLGTLLASTGLLAPWLFGLIGHPADVQANEVSYYSILMAGAPLSLLMASLSSFFSGRNQTAIVMAANLGAVLVNLLLDYAFIFGNSFIPAMGIRGAAYATVLANLSGCLVLVAVLIAVNRWQSYGLFSAVRLDSELAWRMVRYGVPMGTQTFVDISGFTVFSFVVGTLGTEALAASNLAFNLNALAFIPMVGLGIGVMTLVGRRIGEGRPLLARKTVNRALGVGMIYMGSWVIAYLFIPHLLLAPFSAYAEEAQFAETQDSVVILLRFVAVYSLFDAIALVYGYAIRGAGDTVFPLAIFAVSSITLLIGPVIVITTVWGASLYACWGAATVYVTAIGIGMYWRYQQGKWQQMRVIEAEPPVESETSPACSLLAS</sequence>
<feature type="transmembrane region" description="Helical" evidence="10">
    <location>
        <begin position="138"/>
        <end position="159"/>
    </location>
</feature>
<feature type="transmembrane region" description="Helical" evidence="10">
    <location>
        <begin position="201"/>
        <end position="223"/>
    </location>
</feature>
<keyword evidence="3" id="KW-0050">Antiport</keyword>
<dbReference type="PANTHER" id="PTHR43298:SF2">
    <property type="entry name" value="FMN_FAD EXPORTER YEEO-RELATED"/>
    <property type="match status" value="1"/>
</dbReference>
<feature type="transmembrane region" description="Helical" evidence="10">
    <location>
        <begin position="52"/>
        <end position="74"/>
    </location>
</feature>
<dbReference type="NCBIfam" id="TIGR00797">
    <property type="entry name" value="matE"/>
    <property type="match status" value="1"/>
</dbReference>
<comment type="subcellular location">
    <subcellularLocation>
        <location evidence="1">Cell membrane</location>
        <topology evidence="1">Multi-pass membrane protein</topology>
    </subcellularLocation>
</comment>
<keyword evidence="4" id="KW-1003">Cell membrane</keyword>
<dbReference type="EMBL" id="CP002546">
    <property type="protein sequence ID" value="ADY59971.1"/>
    <property type="molecule type" value="Genomic_DNA"/>
</dbReference>
<evidence type="ECO:0000256" key="6">
    <source>
        <dbReference type="ARBA" id="ARBA00022989"/>
    </source>
</evidence>
<keyword evidence="8 10" id="KW-0472">Membrane</keyword>
<reference evidence="12" key="1">
    <citation type="submission" date="2011-02" db="EMBL/GenBank/DDBJ databases">
        <title>The complete genome of Planctomyces brasiliensis DSM 5305.</title>
        <authorList>
            <person name="Lucas S."/>
            <person name="Copeland A."/>
            <person name="Lapidus A."/>
            <person name="Bruce D."/>
            <person name="Goodwin L."/>
            <person name="Pitluck S."/>
            <person name="Kyrpides N."/>
            <person name="Mavromatis K."/>
            <person name="Pagani I."/>
            <person name="Ivanova N."/>
            <person name="Ovchinnikova G."/>
            <person name="Lu M."/>
            <person name="Detter J.C."/>
            <person name="Han C."/>
            <person name="Land M."/>
            <person name="Hauser L."/>
            <person name="Markowitz V."/>
            <person name="Cheng J.-F."/>
            <person name="Hugenholtz P."/>
            <person name="Woyke T."/>
            <person name="Wu D."/>
            <person name="Tindall B."/>
            <person name="Pomrenke H.G."/>
            <person name="Brambilla E."/>
            <person name="Klenk H.-P."/>
            <person name="Eisen J.A."/>
        </authorList>
    </citation>
    <scope>NUCLEOTIDE SEQUENCE [LARGE SCALE GENOMIC DNA]</scope>
    <source>
        <strain evidence="12">ATCC 49424 / DSM 5305 / JCM 21570 / IAM 15109 / NBRC 103401 / IFAM 1448</strain>
    </source>
</reference>
<dbReference type="GO" id="GO:0006811">
    <property type="term" value="P:monoatomic ion transport"/>
    <property type="evidence" value="ECO:0007669"/>
    <property type="project" value="UniProtKB-KW"/>
</dbReference>
<dbReference type="eggNOG" id="COG0534">
    <property type="taxonomic scope" value="Bacteria"/>
</dbReference>
<keyword evidence="7" id="KW-0406">Ion transport</keyword>
<evidence type="ECO:0000256" key="3">
    <source>
        <dbReference type="ARBA" id="ARBA00022449"/>
    </source>
</evidence>
<feature type="transmembrane region" description="Helical" evidence="10">
    <location>
        <begin position="95"/>
        <end position="118"/>
    </location>
</feature>
<evidence type="ECO:0000313" key="11">
    <source>
        <dbReference type="EMBL" id="ADY59971.1"/>
    </source>
</evidence>
<dbReference type="InterPro" id="IPR048279">
    <property type="entry name" value="MdtK-like"/>
</dbReference>
<dbReference type="RefSeq" id="WP_013628695.1">
    <property type="nucleotide sequence ID" value="NC_015174.1"/>
</dbReference>
<dbReference type="OrthoDB" id="9805232at2"/>
<evidence type="ECO:0000256" key="7">
    <source>
        <dbReference type="ARBA" id="ARBA00023065"/>
    </source>
</evidence>
<dbReference type="CDD" id="cd13133">
    <property type="entry name" value="MATE_like_7"/>
    <property type="match status" value="1"/>
</dbReference>
<evidence type="ECO:0000256" key="8">
    <source>
        <dbReference type="ARBA" id="ARBA00023136"/>
    </source>
</evidence>
<feature type="transmembrane region" description="Helical" evidence="10">
    <location>
        <begin position="398"/>
        <end position="419"/>
    </location>
</feature>
<dbReference type="GO" id="GO:0042910">
    <property type="term" value="F:xenobiotic transmembrane transporter activity"/>
    <property type="evidence" value="ECO:0007669"/>
    <property type="project" value="InterPro"/>
</dbReference>
<dbReference type="Pfam" id="PF01554">
    <property type="entry name" value="MatE"/>
    <property type="match status" value="2"/>
</dbReference>
<dbReference type="Proteomes" id="UP000006860">
    <property type="component" value="Chromosome"/>
</dbReference>
<feature type="transmembrane region" description="Helical" evidence="10">
    <location>
        <begin position="285"/>
        <end position="306"/>
    </location>
</feature>
<dbReference type="PANTHER" id="PTHR43298">
    <property type="entry name" value="MULTIDRUG RESISTANCE PROTEIN NORM-RELATED"/>
    <property type="match status" value="1"/>
</dbReference>
<keyword evidence="2" id="KW-0813">Transport</keyword>
<dbReference type="GO" id="GO:0005886">
    <property type="term" value="C:plasma membrane"/>
    <property type="evidence" value="ECO:0007669"/>
    <property type="project" value="UniProtKB-SubCell"/>
</dbReference>
<dbReference type="HOGENOM" id="CLU_012893_6_5_0"/>